<keyword evidence="1" id="KW-0479">Metal-binding</keyword>
<dbReference type="Gene3D" id="1.10.10.10">
    <property type="entry name" value="Winged helix-like DNA-binding domain superfamily/Winged helix DNA-binding domain"/>
    <property type="match status" value="1"/>
</dbReference>
<sequence>MTGIRPYKRALDRLQTAGFRPTRQRLGLARLLFEGEHRHVTAEQLHTEAMGTDLRVSLATVYNTLNQFTAAGLLREVVVESGKSYFDTNTADHHHFFLEGTGRLEDIAADDIVVQNLPQPPKGTRVARVDVIVRLAEDDGEAA</sequence>
<keyword evidence="1" id="KW-0238">DNA-binding</keyword>
<dbReference type="NCBIfam" id="NF045677">
    <property type="entry name" value="FeRespRegIrr"/>
    <property type="match status" value="1"/>
</dbReference>
<keyword evidence="1" id="KW-0804">Transcription</keyword>
<comment type="caution">
    <text evidence="2">The sequence shown here is derived from an EMBL/GenBank/DDBJ whole genome shotgun (WGS) entry which is preliminary data.</text>
</comment>
<proteinExistence type="inferred from homology"/>
<keyword evidence="1" id="KW-0408">Iron</keyword>
<dbReference type="Proteomes" id="UP000781958">
    <property type="component" value="Unassembled WGS sequence"/>
</dbReference>
<dbReference type="NCBIfam" id="NF045678">
    <property type="entry name" value="TransRegIrrA"/>
    <property type="match status" value="1"/>
</dbReference>
<reference evidence="2 3" key="1">
    <citation type="submission" date="2021-03" db="EMBL/GenBank/DDBJ databases">
        <title>Genomic Encyclopedia of Type Strains, Phase III (KMG-III): the genomes of soil and plant-associated and newly described type strains.</title>
        <authorList>
            <person name="Whitman W."/>
        </authorList>
    </citation>
    <scope>NUCLEOTIDE SEQUENCE [LARGE SCALE GENOMIC DNA]</scope>
    <source>
        <strain evidence="2 3">IMMIB AFH-6</strain>
    </source>
</reference>
<evidence type="ECO:0000313" key="2">
    <source>
        <dbReference type="EMBL" id="MBP2295870.1"/>
    </source>
</evidence>
<evidence type="ECO:0000256" key="1">
    <source>
        <dbReference type="RuleBase" id="RU364037"/>
    </source>
</evidence>
<keyword evidence="1" id="KW-0805">Transcription regulation</keyword>
<dbReference type="InterPro" id="IPR036388">
    <property type="entry name" value="WH-like_DNA-bd_sf"/>
</dbReference>
<dbReference type="PANTHER" id="PTHR33202">
    <property type="entry name" value="ZINC UPTAKE REGULATION PROTEIN"/>
    <property type="match status" value="1"/>
</dbReference>
<dbReference type="InterPro" id="IPR002481">
    <property type="entry name" value="FUR"/>
</dbReference>
<comment type="subcellular location">
    <subcellularLocation>
        <location evidence="1">Cytoplasm</location>
    </subcellularLocation>
</comment>
<evidence type="ECO:0000313" key="3">
    <source>
        <dbReference type="Proteomes" id="UP000781958"/>
    </source>
</evidence>
<organism evidence="2 3">
    <name type="scientific">Azospirillum rugosum</name>
    <dbReference type="NCBI Taxonomy" id="416170"/>
    <lineage>
        <taxon>Bacteria</taxon>
        <taxon>Pseudomonadati</taxon>
        <taxon>Pseudomonadota</taxon>
        <taxon>Alphaproteobacteria</taxon>
        <taxon>Rhodospirillales</taxon>
        <taxon>Azospirillaceae</taxon>
        <taxon>Azospirillum</taxon>
    </lineage>
</organism>
<dbReference type="Pfam" id="PF01475">
    <property type="entry name" value="FUR"/>
    <property type="match status" value="1"/>
</dbReference>
<dbReference type="RefSeq" id="WP_209770511.1">
    <property type="nucleotide sequence ID" value="NZ_JAGINP010000025.1"/>
</dbReference>
<name>A0ABS4SWU9_9PROT</name>
<dbReference type="SUPFAM" id="SSF46785">
    <property type="entry name" value="Winged helix' DNA-binding domain"/>
    <property type="match status" value="1"/>
</dbReference>
<dbReference type="PANTHER" id="PTHR33202:SF7">
    <property type="entry name" value="FERRIC UPTAKE REGULATION PROTEIN"/>
    <property type="match status" value="1"/>
</dbReference>
<dbReference type="InterPro" id="IPR036390">
    <property type="entry name" value="WH_DNA-bd_sf"/>
</dbReference>
<comment type="subunit">
    <text evidence="1">Homodimer.</text>
</comment>
<dbReference type="EMBL" id="JAGINP010000025">
    <property type="protein sequence ID" value="MBP2295870.1"/>
    <property type="molecule type" value="Genomic_DNA"/>
</dbReference>
<gene>
    <name evidence="1" type="primary">fur</name>
    <name evidence="2" type="ORF">J2851_005684</name>
</gene>
<keyword evidence="1" id="KW-0678">Repressor</keyword>
<keyword evidence="3" id="KW-1185">Reference proteome</keyword>
<dbReference type="CDD" id="cd07153">
    <property type="entry name" value="Fur_like"/>
    <property type="match status" value="1"/>
</dbReference>
<accession>A0ABS4SWU9</accession>
<protein>
    <recommendedName>
        <fullName evidence="1">Ferric uptake regulation protein</fullName>
    </recommendedName>
</protein>
<keyword evidence="1" id="KW-0862">Zinc</keyword>
<comment type="similarity">
    <text evidence="1">Belongs to the Fur family.</text>
</comment>
<keyword evidence="1" id="KW-0963">Cytoplasm</keyword>